<evidence type="ECO:0000313" key="3">
    <source>
        <dbReference type="EMBL" id="MPL67628.1"/>
    </source>
</evidence>
<reference evidence="3" key="1">
    <citation type="submission" date="2019-08" db="EMBL/GenBank/DDBJ databases">
        <authorList>
            <person name="Kucharzyk K."/>
            <person name="Murdoch R.W."/>
            <person name="Higgins S."/>
            <person name="Loffler F."/>
        </authorList>
    </citation>
    <scope>NUCLEOTIDE SEQUENCE</scope>
</reference>
<sequence>MEENKSNTQEPKAQPKGPSKREKTITTVLAIVFVIAVIIIALIQKSKGAF</sequence>
<keyword evidence="2" id="KW-1133">Transmembrane helix</keyword>
<evidence type="ECO:0000256" key="1">
    <source>
        <dbReference type="SAM" id="MobiDB-lite"/>
    </source>
</evidence>
<feature type="region of interest" description="Disordered" evidence="1">
    <location>
        <begin position="1"/>
        <end position="22"/>
    </location>
</feature>
<proteinExistence type="predicted"/>
<protein>
    <submittedName>
        <fullName evidence="3">Uncharacterized protein</fullName>
    </submittedName>
</protein>
<accession>A0A644TKZ7</accession>
<gene>
    <name evidence="3" type="ORF">SDC9_13326</name>
</gene>
<dbReference type="AlphaFoldDB" id="A0A644TKZ7"/>
<comment type="caution">
    <text evidence="3">The sequence shown here is derived from an EMBL/GenBank/DDBJ whole genome shotgun (WGS) entry which is preliminary data.</text>
</comment>
<feature type="compositionally biased region" description="Polar residues" evidence="1">
    <location>
        <begin position="1"/>
        <end position="11"/>
    </location>
</feature>
<feature type="transmembrane region" description="Helical" evidence="2">
    <location>
        <begin position="25"/>
        <end position="43"/>
    </location>
</feature>
<evidence type="ECO:0000256" key="2">
    <source>
        <dbReference type="SAM" id="Phobius"/>
    </source>
</evidence>
<name>A0A644TKZ7_9ZZZZ</name>
<keyword evidence="2" id="KW-0472">Membrane</keyword>
<organism evidence="3">
    <name type="scientific">bioreactor metagenome</name>
    <dbReference type="NCBI Taxonomy" id="1076179"/>
    <lineage>
        <taxon>unclassified sequences</taxon>
        <taxon>metagenomes</taxon>
        <taxon>ecological metagenomes</taxon>
    </lineage>
</organism>
<keyword evidence="2" id="KW-0812">Transmembrane</keyword>
<dbReference type="EMBL" id="VSSQ01000038">
    <property type="protein sequence ID" value="MPL67628.1"/>
    <property type="molecule type" value="Genomic_DNA"/>
</dbReference>